<evidence type="ECO:0000313" key="3">
    <source>
        <dbReference type="Proteomes" id="UP000184384"/>
    </source>
</evidence>
<sequence length="50" mass="5641">MQTNTSDNRSSTRPLTVAAGHPFFENSEKIQRCLTPKTFGGVCWISELRK</sequence>
<dbReference type="Proteomes" id="UP000184384">
    <property type="component" value="Unassembled WGS sequence"/>
</dbReference>
<organism evidence="2 3">
    <name type="scientific">Flavobacterium granuli</name>
    <dbReference type="NCBI Taxonomy" id="280093"/>
    <lineage>
        <taxon>Bacteria</taxon>
        <taxon>Pseudomonadati</taxon>
        <taxon>Bacteroidota</taxon>
        <taxon>Flavobacteriia</taxon>
        <taxon>Flavobacteriales</taxon>
        <taxon>Flavobacteriaceae</taxon>
        <taxon>Flavobacterium</taxon>
    </lineage>
</organism>
<accession>A0A1M5RLQ6</accession>
<protein>
    <submittedName>
        <fullName evidence="2">Uncharacterized protein</fullName>
    </submittedName>
</protein>
<proteinExistence type="predicted"/>
<dbReference type="AlphaFoldDB" id="A0A1M5RLQ6"/>
<evidence type="ECO:0000313" key="2">
    <source>
        <dbReference type="EMBL" id="SHH27120.1"/>
    </source>
</evidence>
<reference evidence="1 4" key="3">
    <citation type="submission" date="2018-03" db="EMBL/GenBank/DDBJ databases">
        <title>Genomic Encyclopedia of Archaeal and Bacterial Type Strains, Phase II (KMG-II): from individual species to whole genera.</title>
        <authorList>
            <person name="Goeker M."/>
        </authorList>
    </citation>
    <scope>NUCLEOTIDE SEQUENCE [LARGE SCALE GENOMIC DNA]</scope>
    <source>
        <strain evidence="1 4">DSM 17797</strain>
    </source>
</reference>
<dbReference type="EMBL" id="PVUB01000006">
    <property type="protein sequence ID" value="PRZ22827.1"/>
    <property type="molecule type" value="Genomic_DNA"/>
</dbReference>
<reference evidence="2" key="1">
    <citation type="submission" date="2016-11" db="EMBL/GenBank/DDBJ databases">
        <authorList>
            <person name="Jaros S."/>
            <person name="Januszkiewicz K."/>
            <person name="Wedrychowicz H."/>
        </authorList>
    </citation>
    <scope>NUCLEOTIDE SEQUENCE [LARGE SCALE GENOMIC DNA]</scope>
    <source>
        <strain evidence="2">DSM 19729</strain>
    </source>
</reference>
<evidence type="ECO:0000313" key="1">
    <source>
        <dbReference type="EMBL" id="PRZ22827.1"/>
    </source>
</evidence>
<dbReference type="EMBL" id="FQWO01000010">
    <property type="protein sequence ID" value="SHH27120.1"/>
    <property type="molecule type" value="Genomic_DNA"/>
</dbReference>
<evidence type="ECO:0000313" key="4">
    <source>
        <dbReference type="Proteomes" id="UP000237771"/>
    </source>
</evidence>
<name>A0A1M5RLQ6_9FLAO</name>
<dbReference type="Proteomes" id="UP000237771">
    <property type="component" value="Unassembled WGS sequence"/>
</dbReference>
<keyword evidence="4" id="KW-1185">Reference proteome</keyword>
<reference evidence="3" key="2">
    <citation type="submission" date="2016-11" db="EMBL/GenBank/DDBJ databases">
        <authorList>
            <person name="Varghese N."/>
            <person name="Submissions S."/>
        </authorList>
    </citation>
    <scope>NUCLEOTIDE SEQUENCE [LARGE SCALE GENOMIC DNA]</scope>
    <source>
        <strain evidence="3">DSM 19729</strain>
    </source>
</reference>
<dbReference type="STRING" id="280093.SAMN05443373_11047"/>
<gene>
    <name evidence="1" type="ORF">BC624_10675</name>
    <name evidence="2" type="ORF">SAMN05443373_11047</name>
</gene>